<dbReference type="Proteomes" id="UP001732700">
    <property type="component" value="Chromosome 6A"/>
</dbReference>
<evidence type="ECO:0000313" key="2">
    <source>
        <dbReference type="Proteomes" id="UP001732700"/>
    </source>
</evidence>
<name>A0ACD5YPW5_AVESA</name>
<sequence>MGEAKVKVEALLLVVIVLASSVAPSSSGCIPRRLLMAGYGRQPCREERIPRTKPSASDDGDAGPGQEMAGSWNPRVPPAPLPRPRPSMDASRTIPGTNN</sequence>
<evidence type="ECO:0000313" key="1">
    <source>
        <dbReference type="EnsemblPlants" id="AVESA.00010b.r2.6AG1013090.1.CDS"/>
    </source>
</evidence>
<keyword evidence="2" id="KW-1185">Reference proteome</keyword>
<proteinExistence type="predicted"/>
<accession>A0ACD5YPW5</accession>
<protein>
    <submittedName>
        <fullName evidence="1">Uncharacterized protein</fullName>
    </submittedName>
</protein>
<reference evidence="1" key="1">
    <citation type="submission" date="2021-05" db="EMBL/GenBank/DDBJ databases">
        <authorList>
            <person name="Scholz U."/>
            <person name="Mascher M."/>
            <person name="Fiebig A."/>
        </authorList>
    </citation>
    <scope>NUCLEOTIDE SEQUENCE [LARGE SCALE GENOMIC DNA]</scope>
</reference>
<dbReference type="EnsemblPlants" id="AVESA.00010b.r2.6AG1013090.1">
    <property type="protein sequence ID" value="AVESA.00010b.r2.6AG1013090.1.CDS"/>
    <property type="gene ID" value="AVESA.00010b.r2.6AG1013090"/>
</dbReference>
<reference evidence="1" key="2">
    <citation type="submission" date="2025-09" db="UniProtKB">
        <authorList>
            <consortium name="EnsemblPlants"/>
        </authorList>
    </citation>
    <scope>IDENTIFICATION</scope>
</reference>
<organism evidence="1 2">
    <name type="scientific">Avena sativa</name>
    <name type="common">Oat</name>
    <dbReference type="NCBI Taxonomy" id="4498"/>
    <lineage>
        <taxon>Eukaryota</taxon>
        <taxon>Viridiplantae</taxon>
        <taxon>Streptophyta</taxon>
        <taxon>Embryophyta</taxon>
        <taxon>Tracheophyta</taxon>
        <taxon>Spermatophyta</taxon>
        <taxon>Magnoliopsida</taxon>
        <taxon>Liliopsida</taxon>
        <taxon>Poales</taxon>
        <taxon>Poaceae</taxon>
        <taxon>BOP clade</taxon>
        <taxon>Pooideae</taxon>
        <taxon>Poodae</taxon>
        <taxon>Poeae</taxon>
        <taxon>Poeae Chloroplast Group 1 (Aveneae type)</taxon>
        <taxon>Aveninae</taxon>
        <taxon>Avena</taxon>
    </lineage>
</organism>